<dbReference type="EMBL" id="CAJVQB010121364">
    <property type="protein sequence ID" value="CAG8853208.1"/>
    <property type="molecule type" value="Genomic_DNA"/>
</dbReference>
<name>A0ABN7XD53_GIGMA</name>
<accession>A0ABN7XD53</accession>
<reference evidence="1 2" key="1">
    <citation type="submission" date="2021-06" db="EMBL/GenBank/DDBJ databases">
        <authorList>
            <person name="Kallberg Y."/>
            <person name="Tangrot J."/>
            <person name="Rosling A."/>
        </authorList>
    </citation>
    <scope>NUCLEOTIDE SEQUENCE [LARGE SCALE GENOMIC DNA]</scope>
    <source>
        <strain evidence="1 2">120-4 pot B 10/14</strain>
    </source>
</reference>
<evidence type="ECO:0000313" key="1">
    <source>
        <dbReference type="EMBL" id="CAG8853208.1"/>
    </source>
</evidence>
<proteinExistence type="predicted"/>
<feature type="non-terminal residue" evidence="1">
    <location>
        <position position="1"/>
    </location>
</feature>
<organism evidence="1 2">
    <name type="scientific">Gigaspora margarita</name>
    <dbReference type="NCBI Taxonomy" id="4874"/>
    <lineage>
        <taxon>Eukaryota</taxon>
        <taxon>Fungi</taxon>
        <taxon>Fungi incertae sedis</taxon>
        <taxon>Mucoromycota</taxon>
        <taxon>Glomeromycotina</taxon>
        <taxon>Glomeromycetes</taxon>
        <taxon>Diversisporales</taxon>
        <taxon>Gigasporaceae</taxon>
        <taxon>Gigaspora</taxon>
    </lineage>
</organism>
<evidence type="ECO:0000313" key="2">
    <source>
        <dbReference type="Proteomes" id="UP000789901"/>
    </source>
</evidence>
<dbReference type="Proteomes" id="UP000789901">
    <property type="component" value="Unassembled WGS sequence"/>
</dbReference>
<feature type="non-terminal residue" evidence="1">
    <location>
        <position position="63"/>
    </location>
</feature>
<keyword evidence="2" id="KW-1185">Reference proteome</keyword>
<comment type="caution">
    <text evidence="1">The sequence shown here is derived from an EMBL/GenBank/DDBJ whole genome shotgun (WGS) entry which is preliminary data.</text>
</comment>
<sequence>IYLTAIDEPPNQIEDHPKRTIDEYLYKLIQDKDLNEIQKEQARQFFHEEKGLFAQSTEELGET</sequence>
<protein>
    <submittedName>
        <fullName evidence="1">26625_t:CDS:1</fullName>
    </submittedName>
</protein>
<gene>
    <name evidence="1" type="ORF">GMARGA_LOCUS42029</name>
</gene>